<accession>A0A1N6TDN3</accession>
<gene>
    <name evidence="2" type="ORF">SAMN05421545_0268</name>
</gene>
<dbReference type="EMBL" id="FTNM01000001">
    <property type="protein sequence ID" value="SIQ51498.1"/>
    <property type="molecule type" value="Genomic_DNA"/>
</dbReference>
<dbReference type="AlphaFoldDB" id="A0A1N6TDN3"/>
<reference evidence="3" key="1">
    <citation type="submission" date="2017-01" db="EMBL/GenBank/DDBJ databases">
        <authorList>
            <person name="Varghese N."/>
            <person name="Submissions S."/>
        </authorList>
    </citation>
    <scope>NUCLEOTIDE SEQUENCE [LARGE SCALE GENOMIC DNA]</scope>
    <source>
        <strain evidence="3">DM9</strain>
    </source>
</reference>
<feature type="compositionally biased region" description="Basic and acidic residues" evidence="1">
    <location>
        <begin position="39"/>
        <end position="53"/>
    </location>
</feature>
<feature type="region of interest" description="Disordered" evidence="1">
    <location>
        <begin position="26"/>
        <end position="83"/>
    </location>
</feature>
<dbReference type="STRING" id="1077936.SAMN05421545_0268"/>
<keyword evidence="3" id="KW-1185">Reference proteome</keyword>
<sequence>MKKQWTSLTAGLCLGAASLLLTSCGSENQQSVPDNQSIETRDINSDSLEDNRVENASGGTGTDASGTTTTGTTSGNTTGGTTM</sequence>
<evidence type="ECO:0000313" key="2">
    <source>
        <dbReference type="EMBL" id="SIQ51498.1"/>
    </source>
</evidence>
<dbReference type="Proteomes" id="UP000185924">
    <property type="component" value="Unassembled WGS sequence"/>
</dbReference>
<proteinExistence type="predicted"/>
<protein>
    <submittedName>
        <fullName evidence="2">Uncharacterized protein</fullName>
    </submittedName>
</protein>
<evidence type="ECO:0000256" key="1">
    <source>
        <dbReference type="SAM" id="MobiDB-lite"/>
    </source>
</evidence>
<evidence type="ECO:0000313" key="3">
    <source>
        <dbReference type="Proteomes" id="UP000185924"/>
    </source>
</evidence>
<name>A0A1N6TDN3_9BACT</name>
<dbReference type="OrthoDB" id="9994587at2"/>
<organism evidence="2 3">
    <name type="scientific">Pontibacter lucknowensis</name>
    <dbReference type="NCBI Taxonomy" id="1077936"/>
    <lineage>
        <taxon>Bacteria</taxon>
        <taxon>Pseudomonadati</taxon>
        <taxon>Bacteroidota</taxon>
        <taxon>Cytophagia</taxon>
        <taxon>Cytophagales</taxon>
        <taxon>Hymenobacteraceae</taxon>
        <taxon>Pontibacter</taxon>
    </lineage>
</organism>
<dbReference type="PROSITE" id="PS51257">
    <property type="entry name" value="PROKAR_LIPOPROTEIN"/>
    <property type="match status" value="1"/>
</dbReference>
<feature type="compositionally biased region" description="Low complexity" evidence="1">
    <location>
        <begin position="62"/>
        <end position="83"/>
    </location>
</feature>
<dbReference type="RefSeq" id="WP_076420569.1">
    <property type="nucleotide sequence ID" value="NZ_FTNM01000001.1"/>
</dbReference>
<feature type="compositionally biased region" description="Polar residues" evidence="1">
    <location>
        <begin position="26"/>
        <end position="38"/>
    </location>
</feature>